<keyword evidence="3" id="KW-0479">Metal-binding</keyword>
<dbReference type="PROSITE" id="PS00018">
    <property type="entry name" value="EF_HAND_1"/>
    <property type="match status" value="2"/>
</dbReference>
<feature type="domain" description="EF-hand" evidence="7">
    <location>
        <begin position="101"/>
        <end position="136"/>
    </location>
</feature>
<evidence type="ECO:0000256" key="1">
    <source>
        <dbReference type="ARBA" id="ARBA00006049"/>
    </source>
</evidence>
<dbReference type="InterPro" id="IPR028846">
    <property type="entry name" value="Recoverin"/>
</dbReference>
<evidence type="ECO:0000256" key="5">
    <source>
        <dbReference type="ARBA" id="ARBA00022837"/>
    </source>
</evidence>
<dbReference type="InterPro" id="IPR018247">
    <property type="entry name" value="EF_Hand_1_Ca_BS"/>
</dbReference>
<evidence type="ECO:0000313" key="11">
    <source>
        <dbReference type="Proteomes" id="UP000663854"/>
    </source>
</evidence>
<dbReference type="SUPFAM" id="SSF47473">
    <property type="entry name" value="EF-hand"/>
    <property type="match status" value="1"/>
</dbReference>
<evidence type="ECO:0000256" key="2">
    <source>
        <dbReference type="ARBA" id="ARBA00022707"/>
    </source>
</evidence>
<dbReference type="EMBL" id="CAJNOH010000085">
    <property type="protein sequence ID" value="CAF0853854.1"/>
    <property type="molecule type" value="Genomic_DNA"/>
</dbReference>
<dbReference type="Pfam" id="PF13202">
    <property type="entry name" value="EF-hand_5"/>
    <property type="match status" value="1"/>
</dbReference>
<comment type="similarity">
    <text evidence="1">Belongs to the recoverin family.</text>
</comment>
<dbReference type="PRINTS" id="PR00450">
    <property type="entry name" value="RECOVERIN"/>
</dbReference>
<evidence type="ECO:0000256" key="6">
    <source>
        <dbReference type="ARBA" id="ARBA00023288"/>
    </source>
</evidence>
<evidence type="ECO:0000259" key="7">
    <source>
        <dbReference type="PROSITE" id="PS50222"/>
    </source>
</evidence>
<dbReference type="EMBL" id="CAJNOL010000127">
    <property type="protein sequence ID" value="CAF0869145.1"/>
    <property type="molecule type" value="Genomic_DNA"/>
</dbReference>
<evidence type="ECO:0000256" key="3">
    <source>
        <dbReference type="ARBA" id="ARBA00022723"/>
    </source>
</evidence>
<keyword evidence="4" id="KW-0677">Repeat</keyword>
<dbReference type="PROSITE" id="PS50222">
    <property type="entry name" value="EF_HAND_2"/>
    <property type="match status" value="2"/>
</dbReference>
<keyword evidence="2" id="KW-0519">Myristate</keyword>
<gene>
    <name evidence="9" type="ORF">JXQ802_LOCUS7591</name>
    <name evidence="10" type="ORF">JXQ802_LOCUS7834</name>
    <name evidence="8" type="ORF">PYM288_LOCUS7198</name>
</gene>
<dbReference type="InterPro" id="IPR011992">
    <property type="entry name" value="EF-hand-dom_pair"/>
</dbReference>
<comment type="caution">
    <text evidence="8">The sequence shown here is derived from an EMBL/GenBank/DDBJ whole genome shotgun (WGS) entry which is preliminary data.</text>
</comment>
<keyword evidence="12" id="KW-1185">Reference proteome</keyword>
<dbReference type="GO" id="GO:0005509">
    <property type="term" value="F:calcium ion binding"/>
    <property type="evidence" value="ECO:0007669"/>
    <property type="project" value="InterPro"/>
</dbReference>
<dbReference type="Gene3D" id="1.10.238.10">
    <property type="entry name" value="EF-hand"/>
    <property type="match status" value="1"/>
</dbReference>
<dbReference type="CDD" id="cd00051">
    <property type="entry name" value="EFh"/>
    <property type="match status" value="1"/>
</dbReference>
<dbReference type="InterPro" id="IPR002048">
    <property type="entry name" value="EF_hand_dom"/>
</dbReference>
<organism evidence="8 11">
    <name type="scientific">Rotaria sordida</name>
    <dbReference type="NCBI Taxonomy" id="392033"/>
    <lineage>
        <taxon>Eukaryota</taxon>
        <taxon>Metazoa</taxon>
        <taxon>Spiralia</taxon>
        <taxon>Gnathifera</taxon>
        <taxon>Rotifera</taxon>
        <taxon>Eurotatoria</taxon>
        <taxon>Bdelloidea</taxon>
        <taxon>Philodinida</taxon>
        <taxon>Philodinidae</taxon>
        <taxon>Rotaria</taxon>
    </lineage>
</organism>
<dbReference type="EMBL" id="CAJNOL010000133">
    <property type="protein sequence ID" value="CAF0874385.1"/>
    <property type="molecule type" value="Genomic_DNA"/>
</dbReference>
<evidence type="ECO:0000313" key="10">
    <source>
        <dbReference type="EMBL" id="CAF0874385.1"/>
    </source>
</evidence>
<accession>A0A813WEI4</accession>
<evidence type="ECO:0000313" key="9">
    <source>
        <dbReference type="EMBL" id="CAF0869145.1"/>
    </source>
</evidence>
<dbReference type="SMART" id="SM00054">
    <property type="entry name" value="EFh"/>
    <property type="match status" value="2"/>
</dbReference>
<dbReference type="PANTHER" id="PTHR23055">
    <property type="entry name" value="CALCIUM BINDING PROTEINS"/>
    <property type="match status" value="1"/>
</dbReference>
<dbReference type="Pfam" id="PF13833">
    <property type="entry name" value="EF-hand_8"/>
    <property type="match status" value="1"/>
</dbReference>
<dbReference type="Proteomes" id="UP000663854">
    <property type="component" value="Unassembled WGS sequence"/>
</dbReference>
<evidence type="ECO:0000256" key="4">
    <source>
        <dbReference type="ARBA" id="ARBA00022737"/>
    </source>
</evidence>
<feature type="domain" description="EF-hand" evidence="7">
    <location>
        <begin position="65"/>
        <end position="100"/>
    </location>
</feature>
<dbReference type="AlphaFoldDB" id="A0A813WEI4"/>
<reference evidence="8" key="1">
    <citation type="submission" date="2021-02" db="EMBL/GenBank/DDBJ databases">
        <authorList>
            <person name="Nowell W R."/>
        </authorList>
    </citation>
    <scope>NUCLEOTIDE SEQUENCE</scope>
</reference>
<evidence type="ECO:0000313" key="12">
    <source>
        <dbReference type="Proteomes" id="UP000663870"/>
    </source>
</evidence>
<evidence type="ECO:0000313" key="8">
    <source>
        <dbReference type="EMBL" id="CAF0853854.1"/>
    </source>
</evidence>
<proteinExistence type="inferred from homology"/>
<keyword evidence="6" id="KW-0449">Lipoprotein</keyword>
<dbReference type="Proteomes" id="UP000663870">
    <property type="component" value="Unassembled WGS sequence"/>
</dbReference>
<name>A0A813WEI4_9BILA</name>
<sequence>MGNNNGTYEALLEETKQLLMQRTGMSQYDLELWYKAIFDRSKKGKLSKEQMIAIYKDMSELDSARITEVVDSLERVFDEDHSGTVDINEFMRGFILTTKGDLESKIDYTFRIYDKNGDNQISGDEIKKMADAILRMLGSDEKQNDNASHAIVQQFLGQFTGGEKGVIYKHDFIRTVMNNQELLALISPFCACSHHYHRYW</sequence>
<protein>
    <recommendedName>
        <fullName evidence="7">EF-hand domain-containing protein</fullName>
    </recommendedName>
</protein>
<dbReference type="PANTHER" id="PTHR23055:SF178">
    <property type="entry name" value="NEUROCALCIN HOMOLOG"/>
    <property type="match status" value="1"/>
</dbReference>
<keyword evidence="5" id="KW-0106">Calcium</keyword>